<keyword evidence="2" id="KW-1133">Transmembrane helix</keyword>
<protein>
    <submittedName>
        <fullName evidence="3">Uncharacterized protein</fullName>
    </submittedName>
</protein>
<gene>
    <name evidence="3" type="ORF">SPRG_14934</name>
</gene>
<feature type="transmembrane region" description="Helical" evidence="2">
    <location>
        <begin position="6"/>
        <end position="23"/>
    </location>
</feature>
<proteinExistence type="predicted"/>
<reference evidence="3 4" key="1">
    <citation type="journal article" date="2013" name="PLoS Genet.">
        <title>Distinctive expansion of potential virulence genes in the genome of the oomycete fish pathogen Saprolegnia parasitica.</title>
        <authorList>
            <person name="Jiang R.H."/>
            <person name="de Bruijn I."/>
            <person name="Haas B.J."/>
            <person name="Belmonte R."/>
            <person name="Lobach L."/>
            <person name="Christie J."/>
            <person name="van den Ackerveken G."/>
            <person name="Bottin A."/>
            <person name="Bulone V."/>
            <person name="Diaz-Moreno S.M."/>
            <person name="Dumas B."/>
            <person name="Fan L."/>
            <person name="Gaulin E."/>
            <person name="Govers F."/>
            <person name="Grenville-Briggs L.J."/>
            <person name="Horner N.R."/>
            <person name="Levin J.Z."/>
            <person name="Mammella M."/>
            <person name="Meijer H.J."/>
            <person name="Morris P."/>
            <person name="Nusbaum C."/>
            <person name="Oome S."/>
            <person name="Phillips A.J."/>
            <person name="van Rooyen D."/>
            <person name="Rzeszutek E."/>
            <person name="Saraiva M."/>
            <person name="Secombes C.J."/>
            <person name="Seidl M.F."/>
            <person name="Snel B."/>
            <person name="Stassen J.H."/>
            <person name="Sykes S."/>
            <person name="Tripathy S."/>
            <person name="van den Berg H."/>
            <person name="Vega-Arreguin J.C."/>
            <person name="Wawra S."/>
            <person name="Young S.K."/>
            <person name="Zeng Q."/>
            <person name="Dieguez-Uribeondo J."/>
            <person name="Russ C."/>
            <person name="Tyler B.M."/>
            <person name="van West P."/>
        </authorList>
    </citation>
    <scope>NUCLEOTIDE SEQUENCE [LARGE SCALE GENOMIC DNA]</scope>
    <source>
        <strain evidence="3 4">CBS 223.65</strain>
    </source>
</reference>
<dbReference type="KEGG" id="spar:SPRG_14934"/>
<organism evidence="3 4">
    <name type="scientific">Saprolegnia parasitica (strain CBS 223.65)</name>
    <dbReference type="NCBI Taxonomy" id="695850"/>
    <lineage>
        <taxon>Eukaryota</taxon>
        <taxon>Sar</taxon>
        <taxon>Stramenopiles</taxon>
        <taxon>Oomycota</taxon>
        <taxon>Saprolegniomycetes</taxon>
        <taxon>Saprolegniales</taxon>
        <taxon>Saprolegniaceae</taxon>
        <taxon>Saprolegnia</taxon>
    </lineage>
</organism>
<keyword evidence="2" id="KW-0812">Transmembrane</keyword>
<evidence type="ECO:0000256" key="1">
    <source>
        <dbReference type="SAM" id="MobiDB-lite"/>
    </source>
</evidence>
<dbReference type="RefSeq" id="XP_012209446.1">
    <property type="nucleotide sequence ID" value="XM_012354056.1"/>
</dbReference>
<dbReference type="VEuPathDB" id="FungiDB:SPRG_14934"/>
<sequence>MPPAPAFLVVAAVSLIVLAYAYYRQKKESHAQHEPEAAYKPPPPAAPARQNSNAARMQPTALTNVKEILDALMQRVGNDALPSDALECRNLFAGVKVGGAAAASAHVQLARVEYD</sequence>
<accession>A0A067BMX2</accession>
<name>A0A067BMX2_SAPPC</name>
<evidence type="ECO:0000313" key="4">
    <source>
        <dbReference type="Proteomes" id="UP000030745"/>
    </source>
</evidence>
<feature type="region of interest" description="Disordered" evidence="1">
    <location>
        <begin position="31"/>
        <end position="57"/>
    </location>
</feature>
<keyword evidence="2" id="KW-0472">Membrane</keyword>
<dbReference type="EMBL" id="KK583332">
    <property type="protein sequence ID" value="KDO19834.1"/>
    <property type="molecule type" value="Genomic_DNA"/>
</dbReference>
<dbReference type="AlphaFoldDB" id="A0A067BMX2"/>
<dbReference type="GeneID" id="24136713"/>
<evidence type="ECO:0000313" key="3">
    <source>
        <dbReference type="EMBL" id="KDO19834.1"/>
    </source>
</evidence>
<evidence type="ECO:0000256" key="2">
    <source>
        <dbReference type="SAM" id="Phobius"/>
    </source>
</evidence>
<dbReference type="Proteomes" id="UP000030745">
    <property type="component" value="Unassembled WGS sequence"/>
</dbReference>
<keyword evidence="4" id="KW-1185">Reference proteome</keyword>